<dbReference type="Proteomes" id="UP000078595">
    <property type="component" value="Chromosome 10"/>
</dbReference>
<evidence type="ECO:0000313" key="2">
    <source>
        <dbReference type="Proteomes" id="UP000078595"/>
    </source>
</evidence>
<evidence type="ECO:0000313" key="1">
    <source>
        <dbReference type="EMBL" id="WWC65173.1"/>
    </source>
</evidence>
<reference evidence="1" key="1">
    <citation type="submission" date="2013-07" db="EMBL/GenBank/DDBJ databases">
        <authorList>
            <consortium name="The Broad Institute Genome Sequencing Platform"/>
            <person name="Cuomo C."/>
            <person name="Litvintseva A."/>
            <person name="Chen Y."/>
            <person name="Heitman J."/>
            <person name="Sun S."/>
            <person name="Springer D."/>
            <person name="Dromer F."/>
            <person name="Young S.K."/>
            <person name="Zeng Q."/>
            <person name="Gargeya S."/>
            <person name="Fitzgerald M."/>
            <person name="Abouelleil A."/>
            <person name="Alvarado L."/>
            <person name="Berlin A.M."/>
            <person name="Chapman S.B."/>
            <person name="Dewar J."/>
            <person name="Goldberg J."/>
            <person name="Griggs A."/>
            <person name="Gujja S."/>
            <person name="Hansen M."/>
            <person name="Howarth C."/>
            <person name="Imamovic A."/>
            <person name="Larimer J."/>
            <person name="McCowan C."/>
            <person name="Murphy C."/>
            <person name="Pearson M."/>
            <person name="Priest M."/>
            <person name="Roberts A."/>
            <person name="Saif S."/>
            <person name="Shea T."/>
            <person name="Sykes S."/>
            <person name="Wortman J."/>
            <person name="Nusbaum C."/>
            <person name="Birren B."/>
        </authorList>
    </citation>
    <scope>NUCLEOTIDE SEQUENCE</scope>
    <source>
        <strain evidence="1">CBS 10117</strain>
    </source>
</reference>
<accession>A0AAJ8KWH9</accession>
<dbReference type="KEGG" id="kdj:90830170"/>
<dbReference type="RefSeq" id="XP_065825737.1">
    <property type="nucleotide sequence ID" value="XM_065969665.1"/>
</dbReference>
<sequence length="110" mass="11696">MPVELSYIQKAQGRPSSSSSSSFSFSFDFPLSLPFSSGAVCLLEPGFPEVETSNNFCCTELTLFLGVGHIALQTSISFLTTIRFLVPQTILTGSISSVCIVTHLGSVPSV</sequence>
<dbReference type="GeneID" id="90830170"/>
<dbReference type="AlphaFoldDB" id="A0AAJ8KWH9"/>
<gene>
    <name evidence="1" type="ORF">I303_107787</name>
</gene>
<name>A0AAJ8KWH9_9TREE</name>
<reference evidence="1" key="2">
    <citation type="submission" date="2024-02" db="EMBL/GenBank/DDBJ databases">
        <title>Comparative genomics of Cryptococcus and Kwoniella reveals pathogenesis evolution and contrasting modes of karyotype evolution via chromosome fusion or intercentromeric recombination.</title>
        <authorList>
            <person name="Coelho M.A."/>
            <person name="David-Palma M."/>
            <person name="Shea T."/>
            <person name="Bowers K."/>
            <person name="McGinley-Smith S."/>
            <person name="Mohammad A.W."/>
            <person name="Gnirke A."/>
            <person name="Yurkov A.M."/>
            <person name="Nowrousian M."/>
            <person name="Sun S."/>
            <person name="Cuomo C.A."/>
            <person name="Heitman J."/>
        </authorList>
    </citation>
    <scope>NUCLEOTIDE SEQUENCE</scope>
    <source>
        <strain evidence="1">CBS 10117</strain>
    </source>
</reference>
<proteinExistence type="predicted"/>
<dbReference type="EMBL" id="CP144539">
    <property type="protein sequence ID" value="WWC65173.1"/>
    <property type="molecule type" value="Genomic_DNA"/>
</dbReference>
<organism evidence="1 2">
    <name type="scientific">Kwoniella dejecticola CBS 10117</name>
    <dbReference type="NCBI Taxonomy" id="1296121"/>
    <lineage>
        <taxon>Eukaryota</taxon>
        <taxon>Fungi</taxon>
        <taxon>Dikarya</taxon>
        <taxon>Basidiomycota</taxon>
        <taxon>Agaricomycotina</taxon>
        <taxon>Tremellomycetes</taxon>
        <taxon>Tremellales</taxon>
        <taxon>Cryptococcaceae</taxon>
        <taxon>Kwoniella</taxon>
    </lineage>
</organism>
<protein>
    <submittedName>
        <fullName evidence="1">Uncharacterized protein</fullName>
    </submittedName>
</protein>
<keyword evidence="2" id="KW-1185">Reference proteome</keyword>